<evidence type="ECO:0000313" key="7">
    <source>
        <dbReference type="EMBL" id="MFC3104077.1"/>
    </source>
</evidence>
<accession>A0ABV7EMV9</accession>
<dbReference type="InterPro" id="IPR050336">
    <property type="entry name" value="Chromosome_partition/occlusion"/>
</dbReference>
<dbReference type="PANTHER" id="PTHR33375:SF1">
    <property type="entry name" value="CHROMOSOME-PARTITIONING PROTEIN PARB-RELATED"/>
    <property type="match status" value="1"/>
</dbReference>
<dbReference type="Proteomes" id="UP001595462">
    <property type="component" value="Unassembled WGS sequence"/>
</dbReference>
<dbReference type="SMART" id="SM00470">
    <property type="entry name" value="ParB"/>
    <property type="match status" value="1"/>
</dbReference>
<keyword evidence="8" id="KW-1185">Reference proteome</keyword>
<reference evidence="8" key="1">
    <citation type="journal article" date="2019" name="Int. J. Syst. Evol. Microbiol.">
        <title>The Global Catalogue of Microorganisms (GCM) 10K type strain sequencing project: providing services to taxonomists for standard genome sequencing and annotation.</title>
        <authorList>
            <consortium name="The Broad Institute Genomics Platform"/>
            <consortium name="The Broad Institute Genome Sequencing Center for Infectious Disease"/>
            <person name="Wu L."/>
            <person name="Ma J."/>
        </authorList>
    </citation>
    <scope>NUCLEOTIDE SEQUENCE [LARGE SCALE GENOMIC DNA]</scope>
    <source>
        <strain evidence="8">KCTC 52640</strain>
    </source>
</reference>
<dbReference type="InterPro" id="IPR036086">
    <property type="entry name" value="ParB/Sulfiredoxin_sf"/>
</dbReference>
<dbReference type="SUPFAM" id="SSF109709">
    <property type="entry name" value="KorB DNA-binding domain-like"/>
    <property type="match status" value="1"/>
</dbReference>
<dbReference type="InterPro" id="IPR004437">
    <property type="entry name" value="ParB/RepB/Spo0J"/>
</dbReference>
<dbReference type="InterPro" id="IPR057240">
    <property type="entry name" value="ParB_dimer_C"/>
</dbReference>
<evidence type="ECO:0000256" key="3">
    <source>
        <dbReference type="ARBA" id="ARBA00022829"/>
    </source>
</evidence>
<dbReference type="Pfam" id="PF23552">
    <property type="entry name" value="ParB_C"/>
    <property type="match status" value="1"/>
</dbReference>
<name>A0ABV7EMV9_9GAMM</name>
<proteinExistence type="inferred from homology"/>
<keyword evidence="3" id="KW-0159">Chromosome partition</keyword>
<dbReference type="Gene3D" id="3.90.1530.30">
    <property type="match status" value="1"/>
</dbReference>
<dbReference type="NCBIfam" id="TIGR00180">
    <property type="entry name" value="parB_part"/>
    <property type="match status" value="1"/>
</dbReference>
<evidence type="ECO:0000313" key="8">
    <source>
        <dbReference type="Proteomes" id="UP001595462"/>
    </source>
</evidence>
<comment type="function">
    <text evidence="5">Involved in chromosome partition. Localize to both poles of the predivisional cell following completion of DNA replication. Binds to the DNA origin of replication.</text>
</comment>
<feature type="domain" description="ParB-like N-terminal" evidence="6">
    <location>
        <begin position="16"/>
        <end position="107"/>
    </location>
</feature>
<dbReference type="SUPFAM" id="SSF110849">
    <property type="entry name" value="ParB/Sulfiredoxin"/>
    <property type="match status" value="1"/>
</dbReference>
<dbReference type="InterPro" id="IPR003115">
    <property type="entry name" value="ParB_N"/>
</dbReference>
<dbReference type="EMBL" id="JBHRSS010000003">
    <property type="protein sequence ID" value="MFC3104077.1"/>
    <property type="molecule type" value="Genomic_DNA"/>
</dbReference>
<dbReference type="Gene3D" id="1.10.10.2830">
    <property type="match status" value="1"/>
</dbReference>
<dbReference type="RefSeq" id="WP_380688712.1">
    <property type="nucleotide sequence ID" value="NZ_JBHRSS010000003.1"/>
</dbReference>
<keyword evidence="4" id="KW-0238">DNA-binding</keyword>
<dbReference type="PANTHER" id="PTHR33375">
    <property type="entry name" value="CHROMOSOME-PARTITIONING PROTEIN PARB-RELATED"/>
    <property type="match status" value="1"/>
</dbReference>
<evidence type="ECO:0000256" key="4">
    <source>
        <dbReference type="ARBA" id="ARBA00023125"/>
    </source>
</evidence>
<evidence type="ECO:0000256" key="1">
    <source>
        <dbReference type="ARBA" id="ARBA00006295"/>
    </source>
</evidence>
<evidence type="ECO:0000259" key="6">
    <source>
        <dbReference type="SMART" id="SM00470"/>
    </source>
</evidence>
<protein>
    <recommendedName>
        <fullName evidence="2">Probable chromosome-partitioning protein ParB</fullName>
    </recommendedName>
</protein>
<evidence type="ECO:0000256" key="5">
    <source>
        <dbReference type="ARBA" id="ARBA00025472"/>
    </source>
</evidence>
<dbReference type="Pfam" id="PF02195">
    <property type="entry name" value="ParB_N"/>
    <property type="match status" value="1"/>
</dbReference>
<dbReference type="InterPro" id="IPR041468">
    <property type="entry name" value="HTH_ParB/Spo0J"/>
</dbReference>
<evidence type="ECO:0000256" key="2">
    <source>
        <dbReference type="ARBA" id="ARBA00022372"/>
    </source>
</evidence>
<dbReference type="Pfam" id="PF17762">
    <property type="entry name" value="HTH_ParB"/>
    <property type="match status" value="1"/>
</dbReference>
<sequence>MTDRSTTAQPGATTVVTVPIELIRAGTSQARTAFDSAALAELAASIRESGVIQPVVVSGAADTGYRLLAGERRWRAAQQVGLDELPAIIRNDLSAEEAAVLGLIENLQRESLGVMDTARGLGQLCDAHGLTHDAVARRIGKSRVYVTNYLRVRQLAEPVQRLLEDGALQLGHAKILAGLDTRHQIALARRAAQRHMTVRALEQAARRIDEDNIPSDSATNEGLAELETRLADHVGNAVKIHYDADRRHGELRISFHDLDEFDGLLARLGYVGE</sequence>
<organism evidence="7 8">
    <name type="scientific">Salinisphaera aquimarina</name>
    <dbReference type="NCBI Taxonomy" id="2094031"/>
    <lineage>
        <taxon>Bacteria</taxon>
        <taxon>Pseudomonadati</taxon>
        <taxon>Pseudomonadota</taxon>
        <taxon>Gammaproteobacteria</taxon>
        <taxon>Salinisphaerales</taxon>
        <taxon>Salinisphaeraceae</taxon>
        <taxon>Salinisphaera</taxon>
    </lineage>
</organism>
<comment type="caution">
    <text evidence="7">The sequence shown here is derived from an EMBL/GenBank/DDBJ whole genome shotgun (WGS) entry which is preliminary data.</text>
</comment>
<gene>
    <name evidence="7" type="ORF">ACFOSU_09245</name>
</gene>
<comment type="similarity">
    <text evidence="1">Belongs to the ParB family.</text>
</comment>